<protein>
    <submittedName>
        <fullName evidence="9">Tyrosine recombinase XerD</fullName>
    </submittedName>
</protein>
<evidence type="ECO:0000256" key="1">
    <source>
        <dbReference type="ARBA" id="ARBA00003283"/>
    </source>
</evidence>
<gene>
    <name evidence="9" type="primary">xerD_7</name>
    <name evidence="9" type="ORF">CLRAG_26820</name>
</gene>
<dbReference type="PANTHER" id="PTHR30349:SF41">
    <property type="entry name" value="INTEGRASE_RECOMBINASE PROTEIN MJ0367-RELATED"/>
    <property type="match status" value="1"/>
</dbReference>
<dbReference type="InterPro" id="IPR050090">
    <property type="entry name" value="Tyrosine_recombinase_XerCD"/>
</dbReference>
<dbReference type="SUPFAM" id="SSF56349">
    <property type="entry name" value="DNA breaking-rejoining enzymes"/>
    <property type="match status" value="1"/>
</dbReference>
<evidence type="ECO:0000256" key="3">
    <source>
        <dbReference type="ARBA" id="ARBA00022908"/>
    </source>
</evidence>
<evidence type="ECO:0000256" key="4">
    <source>
        <dbReference type="ARBA" id="ARBA00023125"/>
    </source>
</evidence>
<evidence type="ECO:0000313" key="10">
    <source>
        <dbReference type="Proteomes" id="UP000093954"/>
    </source>
</evidence>
<dbReference type="Pfam" id="PF00589">
    <property type="entry name" value="Phage_integrase"/>
    <property type="match status" value="1"/>
</dbReference>
<dbReference type="InterPro" id="IPR002104">
    <property type="entry name" value="Integrase_catalytic"/>
</dbReference>
<evidence type="ECO:0000259" key="8">
    <source>
        <dbReference type="PROSITE" id="PS51900"/>
    </source>
</evidence>
<comment type="function">
    <text evidence="1">Site-specific tyrosine recombinase, which acts by catalyzing the cutting and rejoining of the recombining DNA molecules.</text>
</comment>
<comment type="similarity">
    <text evidence="2">Belongs to the 'phage' integrase family.</text>
</comment>
<dbReference type="RefSeq" id="WP_065078868.1">
    <property type="nucleotide sequence ID" value="NZ_LROS01000032.1"/>
</dbReference>
<sequence length="376" mass="44196">MEVVKVKTEDNKERYFVADDNGLPIESILKFIRFKDNTNYARNTLRMYCQHLKLYFEYLEQRKLDFQAVTIDDLALFVNWLQNPYKSLKVIPTNKVDSARSPRTINIVVNTVLMFYDYVLRYEEYSNNISDRLKKFVSTPSRNFKGFLFGIDYKQKKVTSNILKLKVPKSKPKTLTKEEITILINACNNFRDKFLLSLLYETGLRIGEALSLWIEDIDISDMVIDLKDRGQLENNAEIKTVSSPRRIDISQNLADMFMEYIAEYHTEEVETNHIFIKISGKNKNKAMDYVNIDNLFRTLKKKTRIYVTPHMFRHSSLTTLRMAGWQPELLRIRAGHKNIYTTLNTYIHPSKEDITKAFEKTKPNLDLDIYNGGEDQ</sequence>
<dbReference type="PANTHER" id="PTHR30349">
    <property type="entry name" value="PHAGE INTEGRASE-RELATED"/>
    <property type="match status" value="1"/>
</dbReference>
<feature type="domain" description="Core-binding (CB)" evidence="8">
    <location>
        <begin position="22"/>
        <end position="120"/>
    </location>
</feature>
<reference evidence="9 10" key="1">
    <citation type="journal article" date="2012" name="Front. Microbiol.">
        <title>Draft Genome Sequence of the Virulent Strain 01-B526 of the Fish Pathogen Aeromonas salmonicida.</title>
        <authorList>
            <person name="Charette S.J."/>
            <person name="Brochu F."/>
            <person name="Boyle B."/>
            <person name="Filion G."/>
            <person name="Tanaka K.H."/>
            <person name="Derome N."/>
        </authorList>
    </citation>
    <scope>NUCLEOTIDE SEQUENCE [LARGE SCALE GENOMIC DNA]</scope>
    <source>
        <strain evidence="9 10">P11</strain>
    </source>
</reference>
<evidence type="ECO:0000256" key="2">
    <source>
        <dbReference type="ARBA" id="ARBA00008857"/>
    </source>
</evidence>
<keyword evidence="3" id="KW-0229">DNA integration</keyword>
<evidence type="ECO:0000313" key="9">
    <source>
        <dbReference type="EMBL" id="OBR91966.1"/>
    </source>
</evidence>
<dbReference type="GO" id="GO:0003677">
    <property type="term" value="F:DNA binding"/>
    <property type="evidence" value="ECO:0007669"/>
    <property type="project" value="UniProtKB-UniRule"/>
</dbReference>
<dbReference type="PROSITE" id="PS51900">
    <property type="entry name" value="CB"/>
    <property type="match status" value="1"/>
</dbReference>
<organism evidence="9 10">
    <name type="scientific">Clostridium ragsdalei P11</name>
    <dbReference type="NCBI Taxonomy" id="1353534"/>
    <lineage>
        <taxon>Bacteria</taxon>
        <taxon>Bacillati</taxon>
        <taxon>Bacillota</taxon>
        <taxon>Clostridia</taxon>
        <taxon>Eubacteriales</taxon>
        <taxon>Clostridiaceae</taxon>
        <taxon>Clostridium</taxon>
    </lineage>
</organism>
<keyword evidence="4 6" id="KW-0238">DNA-binding</keyword>
<name>A0A1A6APG7_9CLOT</name>
<accession>A0A1A6APG7</accession>
<proteinExistence type="inferred from homology"/>
<dbReference type="AlphaFoldDB" id="A0A1A6APG7"/>
<dbReference type="InterPro" id="IPR013762">
    <property type="entry name" value="Integrase-like_cat_sf"/>
</dbReference>
<feature type="domain" description="Tyr recombinase" evidence="7">
    <location>
        <begin position="170"/>
        <end position="359"/>
    </location>
</feature>
<dbReference type="PATRIC" id="fig|1353534.3.peg.2726"/>
<keyword evidence="5" id="KW-0233">DNA recombination</keyword>
<dbReference type="Proteomes" id="UP000093954">
    <property type="component" value="Unassembled WGS sequence"/>
</dbReference>
<evidence type="ECO:0000256" key="6">
    <source>
        <dbReference type="PROSITE-ProRule" id="PRU01248"/>
    </source>
</evidence>
<dbReference type="InterPro" id="IPR011010">
    <property type="entry name" value="DNA_brk_join_enz"/>
</dbReference>
<keyword evidence="10" id="KW-1185">Reference proteome</keyword>
<dbReference type="GO" id="GO:0006310">
    <property type="term" value="P:DNA recombination"/>
    <property type="evidence" value="ECO:0007669"/>
    <property type="project" value="UniProtKB-KW"/>
</dbReference>
<evidence type="ECO:0000259" key="7">
    <source>
        <dbReference type="PROSITE" id="PS51898"/>
    </source>
</evidence>
<dbReference type="InterPro" id="IPR010998">
    <property type="entry name" value="Integrase_recombinase_N"/>
</dbReference>
<comment type="caution">
    <text evidence="9">The sequence shown here is derived from an EMBL/GenBank/DDBJ whole genome shotgun (WGS) entry which is preliminary data.</text>
</comment>
<dbReference type="InterPro" id="IPR044068">
    <property type="entry name" value="CB"/>
</dbReference>
<dbReference type="Pfam" id="PF02899">
    <property type="entry name" value="Phage_int_SAM_1"/>
    <property type="match status" value="1"/>
</dbReference>
<dbReference type="InterPro" id="IPR004107">
    <property type="entry name" value="Integrase_SAM-like_N"/>
</dbReference>
<dbReference type="Gene3D" id="1.10.443.10">
    <property type="entry name" value="Intergrase catalytic core"/>
    <property type="match status" value="1"/>
</dbReference>
<dbReference type="Gene3D" id="1.10.150.130">
    <property type="match status" value="1"/>
</dbReference>
<evidence type="ECO:0000256" key="5">
    <source>
        <dbReference type="ARBA" id="ARBA00023172"/>
    </source>
</evidence>
<dbReference type="PROSITE" id="PS51898">
    <property type="entry name" value="TYR_RECOMBINASE"/>
    <property type="match status" value="1"/>
</dbReference>
<dbReference type="EMBL" id="LROS01000032">
    <property type="protein sequence ID" value="OBR91966.1"/>
    <property type="molecule type" value="Genomic_DNA"/>
</dbReference>
<dbReference type="GO" id="GO:0015074">
    <property type="term" value="P:DNA integration"/>
    <property type="evidence" value="ECO:0007669"/>
    <property type="project" value="UniProtKB-KW"/>
</dbReference>